<feature type="compositionally biased region" description="Basic and acidic residues" evidence="1">
    <location>
        <begin position="159"/>
        <end position="179"/>
    </location>
</feature>
<feature type="region of interest" description="Disordered" evidence="1">
    <location>
        <begin position="137"/>
        <end position="179"/>
    </location>
</feature>
<dbReference type="InParanoid" id="A0A6J2YVW8"/>
<sequence>MQKSLKWSPAQPFKKSDNIISSKAREKGDYGFAPSYLLEPRENMIFLMSNEYMRMWFNERGKYEKDTYSKEEIIKEESKIKRRFVQRMMTYRQPSKNFFLENKLNKKTVDKTEKTPIDYSKMKYKPYCKYLHESDKGTKDLKKSGSKDLKAPQKSSVKSTDDDKKREDKKKEDKKGEYKKREDINKATPLCPVYVPVCCCTPTLPCGCKSYVYANQ</sequence>
<dbReference type="Proteomes" id="UP000504635">
    <property type="component" value="Unplaced"/>
</dbReference>
<protein>
    <submittedName>
        <fullName evidence="3">Uncharacterized protein LOC115891830</fullName>
    </submittedName>
</protein>
<name>A0A6J2YVW8_SITOR</name>
<dbReference type="OrthoDB" id="7762929at2759"/>
<organism evidence="2 3">
    <name type="scientific">Sitophilus oryzae</name>
    <name type="common">Rice weevil</name>
    <name type="synonym">Curculio oryzae</name>
    <dbReference type="NCBI Taxonomy" id="7048"/>
    <lineage>
        <taxon>Eukaryota</taxon>
        <taxon>Metazoa</taxon>
        <taxon>Ecdysozoa</taxon>
        <taxon>Arthropoda</taxon>
        <taxon>Hexapoda</taxon>
        <taxon>Insecta</taxon>
        <taxon>Pterygota</taxon>
        <taxon>Neoptera</taxon>
        <taxon>Endopterygota</taxon>
        <taxon>Coleoptera</taxon>
        <taxon>Polyphaga</taxon>
        <taxon>Cucujiformia</taxon>
        <taxon>Curculionidae</taxon>
        <taxon>Dryophthorinae</taxon>
        <taxon>Sitophilus</taxon>
    </lineage>
</organism>
<proteinExistence type="predicted"/>
<dbReference type="KEGG" id="soy:115891830"/>
<accession>A0A6J2YVW8</accession>
<keyword evidence="2" id="KW-1185">Reference proteome</keyword>
<evidence type="ECO:0000256" key="1">
    <source>
        <dbReference type="SAM" id="MobiDB-lite"/>
    </source>
</evidence>
<dbReference type="GeneID" id="115891830"/>
<feature type="compositionally biased region" description="Basic and acidic residues" evidence="1">
    <location>
        <begin position="137"/>
        <end position="151"/>
    </location>
</feature>
<evidence type="ECO:0000313" key="2">
    <source>
        <dbReference type="Proteomes" id="UP000504635"/>
    </source>
</evidence>
<reference evidence="3" key="1">
    <citation type="submission" date="2025-08" db="UniProtKB">
        <authorList>
            <consortium name="RefSeq"/>
        </authorList>
    </citation>
    <scope>IDENTIFICATION</scope>
    <source>
        <tissue evidence="3">Gonads</tissue>
    </source>
</reference>
<evidence type="ECO:0000313" key="3">
    <source>
        <dbReference type="RefSeq" id="XP_030768268.1"/>
    </source>
</evidence>
<gene>
    <name evidence="3" type="primary">LOC115891830</name>
</gene>
<dbReference type="AlphaFoldDB" id="A0A6J2YVW8"/>
<dbReference type="RefSeq" id="XP_030768268.1">
    <property type="nucleotide sequence ID" value="XM_030912408.1"/>
</dbReference>